<proteinExistence type="predicted"/>
<dbReference type="EMBL" id="GBRH01198998">
    <property type="protein sequence ID" value="JAD98897.1"/>
    <property type="molecule type" value="Transcribed_RNA"/>
</dbReference>
<reference evidence="1" key="2">
    <citation type="journal article" date="2015" name="Data Brief">
        <title>Shoot transcriptome of the giant reed, Arundo donax.</title>
        <authorList>
            <person name="Barrero R.A."/>
            <person name="Guerrero F.D."/>
            <person name="Moolhuijzen P."/>
            <person name="Goolsby J.A."/>
            <person name="Tidwell J."/>
            <person name="Bellgard S.E."/>
            <person name="Bellgard M.I."/>
        </authorList>
    </citation>
    <scope>NUCLEOTIDE SEQUENCE</scope>
    <source>
        <tissue evidence="1">Shoot tissue taken approximately 20 cm above the soil surface</tissue>
    </source>
</reference>
<sequence length="40" mass="4570">MSSVLSNAPAWMLSFECYFDFFFGPLISGQMRNSQSCLWA</sequence>
<name>A0A0A9ES91_ARUDO</name>
<evidence type="ECO:0000313" key="1">
    <source>
        <dbReference type="EMBL" id="JAD98897.1"/>
    </source>
</evidence>
<dbReference type="AlphaFoldDB" id="A0A0A9ES91"/>
<accession>A0A0A9ES91</accession>
<reference evidence="1" key="1">
    <citation type="submission" date="2014-09" db="EMBL/GenBank/DDBJ databases">
        <authorList>
            <person name="Magalhaes I.L.F."/>
            <person name="Oliveira U."/>
            <person name="Santos F.R."/>
            <person name="Vidigal T.H.D.A."/>
            <person name="Brescovit A.D."/>
            <person name="Santos A.J."/>
        </authorList>
    </citation>
    <scope>NUCLEOTIDE SEQUENCE</scope>
    <source>
        <tissue evidence="1">Shoot tissue taken approximately 20 cm above the soil surface</tissue>
    </source>
</reference>
<protein>
    <submittedName>
        <fullName evidence="1">Uncharacterized protein</fullName>
    </submittedName>
</protein>
<organism evidence="1">
    <name type="scientific">Arundo donax</name>
    <name type="common">Giant reed</name>
    <name type="synonym">Donax arundinaceus</name>
    <dbReference type="NCBI Taxonomy" id="35708"/>
    <lineage>
        <taxon>Eukaryota</taxon>
        <taxon>Viridiplantae</taxon>
        <taxon>Streptophyta</taxon>
        <taxon>Embryophyta</taxon>
        <taxon>Tracheophyta</taxon>
        <taxon>Spermatophyta</taxon>
        <taxon>Magnoliopsida</taxon>
        <taxon>Liliopsida</taxon>
        <taxon>Poales</taxon>
        <taxon>Poaceae</taxon>
        <taxon>PACMAD clade</taxon>
        <taxon>Arundinoideae</taxon>
        <taxon>Arundineae</taxon>
        <taxon>Arundo</taxon>
    </lineage>
</organism>